<feature type="region of interest" description="Disordered" evidence="1">
    <location>
        <begin position="1467"/>
        <end position="1501"/>
    </location>
</feature>
<gene>
    <name evidence="3" type="ORF">Esi_0024_0119</name>
</gene>
<dbReference type="InterPro" id="IPR002048">
    <property type="entry name" value="EF_hand_dom"/>
</dbReference>
<evidence type="ECO:0000313" key="4">
    <source>
        <dbReference type="Proteomes" id="UP000002630"/>
    </source>
</evidence>
<name>D8LJ81_ECTSI</name>
<feature type="compositionally biased region" description="Gly residues" evidence="1">
    <location>
        <begin position="338"/>
        <end position="351"/>
    </location>
</feature>
<feature type="compositionally biased region" description="Gly residues" evidence="1">
    <location>
        <begin position="288"/>
        <end position="305"/>
    </location>
</feature>
<feature type="region of interest" description="Disordered" evidence="1">
    <location>
        <begin position="1231"/>
        <end position="1353"/>
    </location>
</feature>
<evidence type="ECO:0000256" key="1">
    <source>
        <dbReference type="SAM" id="MobiDB-lite"/>
    </source>
</evidence>
<feature type="region of interest" description="Disordered" evidence="1">
    <location>
        <begin position="286"/>
        <end position="351"/>
    </location>
</feature>
<feature type="domain" description="EF-hand" evidence="2">
    <location>
        <begin position="380"/>
        <end position="415"/>
    </location>
</feature>
<dbReference type="PROSITE" id="PS50222">
    <property type="entry name" value="EF_HAND_2"/>
    <property type="match status" value="1"/>
</dbReference>
<dbReference type="Proteomes" id="UP000002630">
    <property type="component" value="Linkage Group LG15"/>
</dbReference>
<feature type="compositionally biased region" description="Basic and acidic residues" evidence="1">
    <location>
        <begin position="170"/>
        <end position="183"/>
    </location>
</feature>
<feature type="compositionally biased region" description="Low complexity" evidence="1">
    <location>
        <begin position="842"/>
        <end position="858"/>
    </location>
</feature>
<feature type="compositionally biased region" description="Polar residues" evidence="1">
    <location>
        <begin position="1292"/>
        <end position="1301"/>
    </location>
</feature>
<dbReference type="InParanoid" id="D8LJ81"/>
<feature type="region of interest" description="Disordered" evidence="1">
    <location>
        <begin position="142"/>
        <end position="221"/>
    </location>
</feature>
<evidence type="ECO:0000313" key="3">
    <source>
        <dbReference type="EMBL" id="CBN76965.1"/>
    </source>
</evidence>
<feature type="compositionally biased region" description="Basic and acidic residues" evidence="1">
    <location>
        <begin position="1145"/>
        <end position="1159"/>
    </location>
</feature>
<feature type="region of interest" description="Disordered" evidence="1">
    <location>
        <begin position="829"/>
        <end position="876"/>
    </location>
</feature>
<feature type="compositionally biased region" description="Low complexity" evidence="1">
    <location>
        <begin position="775"/>
        <end position="786"/>
    </location>
</feature>
<feature type="region of interest" description="Disordered" evidence="1">
    <location>
        <begin position="564"/>
        <end position="585"/>
    </location>
</feature>
<feature type="region of interest" description="Disordered" evidence="1">
    <location>
        <begin position="1123"/>
        <end position="1187"/>
    </location>
</feature>
<dbReference type="OrthoDB" id="10580504at2759"/>
<keyword evidence="4" id="KW-1185">Reference proteome</keyword>
<feature type="compositionally biased region" description="Basic and acidic residues" evidence="1">
    <location>
        <begin position="829"/>
        <end position="840"/>
    </location>
</feature>
<proteinExistence type="predicted"/>
<sequence length="1635" mass="171823">MVSAFDVELPFPVRDGRRRRLSINEVATYRDIALTRGHAGKALGKAKRALKMGTVEAARLVDIMRQVDVSAAGSLGRFDFSLALDRAGVELPAEDKDALFRSLSSARTAGTGCDIEMFAYLVNFWAGRSEGEATTPVAMAAGRREREQASHHIFPDNRQRRPASPAPAVGDRREEEAFPDMRRGGSLHGGGDQSAAAAAAGFRDHAAGEGDSGSPPVPSGHRSCWADNFGVDNAAAGIRASESPTLRGVGGVGAGNNAAATAAGKRNSFSVNMGDIMSHVAVKDGRSYRGGGGGGGPSGSIGGEDPGLEFSHDSSRQKHEGLVAADRLPPPPPASARGSGGSEMAGVDGGCGVEDRLPDQAYLHSLGYGNLGSVLPILLDRRSALETCLDRLDQGGSGRVRPGDFMAAVRQVGIALSAVQESNMMDLLHRMGAVTTPQPNQDGCQWVEAAAAVAAISLAGERAGGRRFLDKPRSPVKDGARLLDALSERYADVHVSLLPSSILLGPGALEERRAAPDDGAGGVFVTAGSLRNALRKAGVLLGDADERMLWRLLLRRGQETLGRSCGVMADGSDPDRTEHEEEEANGAAAGLLAQGMIPLPLLDAVMGFDAEQALHARRQLQRLAEHPPSSVPAAYRDHLGPWASAATGTPGEQGQRGGQDSDDAPLLLQKARIRVKALGDTMAEREKAVVRCLPKLGPNGERQRLPRVDLTRLLQKLRVGVRSGELQNLWYHMDRNKVTRQGFRRILLESTDSLPVTFPASPCPYPAAWPIGGAPSSSDAPSYASGDKTPEGGVSVSGAKLQRVLNRAAYEANVRHGVAGSAMTRALREVEGDERGRDDDSAAAGSASSSPALAADKGSAGGGGGADVDAEDEDDGGMPVLLQRAVRRVKELDNGEEVVAALVPDMGRVREGMRITRGGIQRVLHGLGVIPHSGELQQLWWCLERGGVGDPRISVEAFRDLLQGRTSKLVLLHDWNALGDGLAEDSFCDSNRQRALGGSGNVGGVGCDNSSPVSKALREVRTSLGLVRRRVRGIVRGCEDRDLSATGFVTEDAFMAVLKEQGILQQLGDFGLSSLRGAVLIGDGSPNTLADGTARVRYTGLVGAIDTYLEAATAWDKSEAAARLGVSESGTDRNGVRVAGEDAEAGSHADDEGGRRTPGDRNLASPGDRSFASPMQPPFRPGKKPIVVGAGSANTVARAARGWDNDAPVVPPGVRQYPRKKCAMAALVGNGGFGDGQRGGVREREHRNHYSPSSAMKDAFGLRGATPSGGGAGAGSEESALATPSPRHPGSASRNKNSGNPSEEEEEEEGRSGAIYDIYDGSAGRPRNGGSSRVDFRPAGGNPGLERADWSGGRRGSACKIKGMSGVGVSRSIRRRAAKALLSDRALLAGVFRQLSGAASGHQARDGLDRARLVKLFRYARMPLDLSQQEAEELADAVLRYCGAPTARFASLTTFLAQTAISDGGGGDGGSSFDAHANNHHKHGLPISEGRKEVGTDEEEEVLSPIVRRTRDDPIAQSIRSNVMQGRSELRLAGGDADSRLSCAVHLRRAFRTRRRNLGGDPGGVDDCSVAASDLNGVLQDMGVILNPTQAAFLIQKCRSPTTPGRRPPAGGMDEAPVRAGDVLAFFRDLLSDDC</sequence>
<evidence type="ECO:0000259" key="2">
    <source>
        <dbReference type="PROSITE" id="PS50222"/>
    </source>
</evidence>
<accession>D8LJ81</accession>
<protein>
    <recommendedName>
        <fullName evidence="2">EF-hand domain-containing protein</fullName>
    </recommendedName>
</protein>
<feature type="region of interest" description="Disordered" evidence="1">
    <location>
        <begin position="641"/>
        <end position="664"/>
    </location>
</feature>
<feature type="compositionally biased region" description="Basic and acidic residues" evidence="1">
    <location>
        <begin position="142"/>
        <end position="159"/>
    </location>
</feature>
<feature type="region of interest" description="Disordered" evidence="1">
    <location>
        <begin position="775"/>
        <end position="797"/>
    </location>
</feature>
<dbReference type="EMBL" id="FN648420">
    <property type="protein sequence ID" value="CBN76965.1"/>
    <property type="molecule type" value="Genomic_DNA"/>
</dbReference>
<dbReference type="EMBL" id="FN649740">
    <property type="protein sequence ID" value="CBN76965.1"/>
    <property type="molecule type" value="Genomic_DNA"/>
</dbReference>
<dbReference type="GO" id="GO:0005509">
    <property type="term" value="F:calcium ion binding"/>
    <property type="evidence" value="ECO:0007669"/>
    <property type="project" value="InterPro"/>
</dbReference>
<organism evidence="3 4">
    <name type="scientific">Ectocarpus siliculosus</name>
    <name type="common">Brown alga</name>
    <name type="synonym">Conferva siliculosa</name>
    <dbReference type="NCBI Taxonomy" id="2880"/>
    <lineage>
        <taxon>Eukaryota</taxon>
        <taxon>Sar</taxon>
        <taxon>Stramenopiles</taxon>
        <taxon>Ochrophyta</taxon>
        <taxon>PX clade</taxon>
        <taxon>Phaeophyceae</taxon>
        <taxon>Ectocarpales</taxon>
        <taxon>Ectocarpaceae</taxon>
        <taxon>Ectocarpus</taxon>
    </lineage>
</organism>
<feature type="compositionally biased region" description="Basic and acidic residues" evidence="1">
    <location>
        <begin position="310"/>
        <end position="321"/>
    </location>
</feature>
<reference evidence="3 4" key="1">
    <citation type="journal article" date="2010" name="Nature">
        <title>The Ectocarpus genome and the independent evolution of multicellularity in brown algae.</title>
        <authorList>
            <person name="Cock J.M."/>
            <person name="Sterck L."/>
            <person name="Rouze P."/>
            <person name="Scornet D."/>
            <person name="Allen A.E."/>
            <person name="Amoutzias G."/>
            <person name="Anthouard V."/>
            <person name="Artiguenave F."/>
            <person name="Aury J.M."/>
            <person name="Badger J.H."/>
            <person name="Beszteri B."/>
            <person name="Billiau K."/>
            <person name="Bonnet E."/>
            <person name="Bothwell J.H."/>
            <person name="Bowler C."/>
            <person name="Boyen C."/>
            <person name="Brownlee C."/>
            <person name="Carrano C.J."/>
            <person name="Charrier B."/>
            <person name="Cho G.Y."/>
            <person name="Coelho S.M."/>
            <person name="Collen J."/>
            <person name="Corre E."/>
            <person name="Da Silva C."/>
            <person name="Delage L."/>
            <person name="Delaroque N."/>
            <person name="Dittami S.M."/>
            <person name="Doulbeau S."/>
            <person name="Elias M."/>
            <person name="Farnham G."/>
            <person name="Gachon C.M."/>
            <person name="Gschloessl B."/>
            <person name="Heesch S."/>
            <person name="Jabbari K."/>
            <person name="Jubin C."/>
            <person name="Kawai H."/>
            <person name="Kimura K."/>
            <person name="Kloareg B."/>
            <person name="Kupper F.C."/>
            <person name="Lang D."/>
            <person name="Le Bail A."/>
            <person name="Leblanc C."/>
            <person name="Lerouge P."/>
            <person name="Lohr M."/>
            <person name="Lopez P.J."/>
            <person name="Martens C."/>
            <person name="Maumus F."/>
            <person name="Michel G."/>
            <person name="Miranda-Saavedra D."/>
            <person name="Morales J."/>
            <person name="Moreau H."/>
            <person name="Motomura T."/>
            <person name="Nagasato C."/>
            <person name="Napoli C.A."/>
            <person name="Nelson D.R."/>
            <person name="Nyvall-Collen P."/>
            <person name="Peters A.F."/>
            <person name="Pommier C."/>
            <person name="Potin P."/>
            <person name="Poulain J."/>
            <person name="Quesneville H."/>
            <person name="Read B."/>
            <person name="Rensing S.A."/>
            <person name="Ritter A."/>
            <person name="Rousvoal S."/>
            <person name="Samanta M."/>
            <person name="Samson G."/>
            <person name="Schroeder D.C."/>
            <person name="Segurens B."/>
            <person name="Strittmatter M."/>
            <person name="Tonon T."/>
            <person name="Tregear J.W."/>
            <person name="Valentin K."/>
            <person name="von Dassow P."/>
            <person name="Yamagishi T."/>
            <person name="Van de Peer Y."/>
            <person name="Wincker P."/>
        </authorList>
    </citation>
    <scope>NUCLEOTIDE SEQUENCE [LARGE SCALE GENOMIC DNA]</scope>
    <source>
        <strain evidence="4">Ec32 / CCAP1310/4</strain>
    </source>
</reference>